<keyword evidence="2" id="KW-1185">Reference proteome</keyword>
<dbReference type="RefSeq" id="WP_338602595.1">
    <property type="nucleotide sequence ID" value="NZ_AP028679.1"/>
</dbReference>
<dbReference type="AlphaFoldDB" id="A0AAU9EHG7"/>
<reference evidence="2" key="1">
    <citation type="journal article" date="2023" name="Arch. Microbiol.">
        <title>Desulfoferula mesophilus gen. nov. sp. nov., a mesophilic sulfate-reducing bacterium isolated from a brackish lake sediment.</title>
        <authorList>
            <person name="Watanabe T."/>
            <person name="Yabe T."/>
            <person name="Tsuji J.M."/>
            <person name="Fukui M."/>
        </authorList>
    </citation>
    <scope>NUCLEOTIDE SEQUENCE [LARGE SCALE GENOMIC DNA]</scope>
    <source>
        <strain evidence="2">12FAK</strain>
    </source>
</reference>
<gene>
    <name evidence="1" type="ORF">FAK_36440</name>
</gene>
<evidence type="ECO:0000313" key="1">
    <source>
        <dbReference type="EMBL" id="BEQ16578.1"/>
    </source>
</evidence>
<organism evidence="1 2">
    <name type="scientific">Desulfoferula mesophila</name>
    <dbReference type="NCBI Taxonomy" id="3058419"/>
    <lineage>
        <taxon>Bacteria</taxon>
        <taxon>Pseudomonadati</taxon>
        <taxon>Thermodesulfobacteriota</taxon>
        <taxon>Desulfarculia</taxon>
        <taxon>Desulfarculales</taxon>
        <taxon>Desulfarculaceae</taxon>
        <taxon>Desulfoferula</taxon>
    </lineage>
</organism>
<dbReference type="EMBL" id="AP028679">
    <property type="protein sequence ID" value="BEQ16578.1"/>
    <property type="molecule type" value="Genomic_DNA"/>
</dbReference>
<name>A0AAU9EHG7_9BACT</name>
<evidence type="ECO:0000313" key="2">
    <source>
        <dbReference type="Proteomes" id="UP001366166"/>
    </source>
</evidence>
<accession>A0AAU9EHG7</accession>
<proteinExistence type="predicted"/>
<protein>
    <submittedName>
        <fullName evidence="1">Uncharacterized protein</fullName>
    </submittedName>
</protein>
<dbReference type="Proteomes" id="UP001366166">
    <property type="component" value="Chromosome"/>
</dbReference>
<sequence length="92" mass="10607">MSGIEQFDAVEHFWCPQLGQTIKFAYCRKVQGGLPCTKVLTCFSPHFDVAAFLEENYTPQEREQFLAPPQGRVERVLDTLEKVRRDKESEGK</sequence>
<dbReference type="KEGG" id="dmp:FAK_36440"/>